<proteinExistence type="predicted"/>
<evidence type="ECO:0000313" key="1">
    <source>
        <dbReference type="EMBL" id="GAI87801.1"/>
    </source>
</evidence>
<sequence length="109" mass="12297">MVAKIKLSKKEAENLAGRIEDNGGDASILREVIGDETKDGTSSDVSDEEYIRDKLKDTPIEEGKELKCVVCGSKFDKLYSQTCQSCFSKWVLSCKEADEKSKRIDNKWR</sequence>
<dbReference type="EMBL" id="BARW01006328">
    <property type="protein sequence ID" value="GAI87801.1"/>
    <property type="molecule type" value="Genomic_DNA"/>
</dbReference>
<name>X1T8T7_9ZZZZ</name>
<comment type="caution">
    <text evidence="1">The sequence shown here is derived from an EMBL/GenBank/DDBJ whole genome shotgun (WGS) entry which is preliminary data.</text>
</comment>
<protein>
    <submittedName>
        <fullName evidence="1">Uncharacterized protein</fullName>
    </submittedName>
</protein>
<organism evidence="1">
    <name type="scientific">marine sediment metagenome</name>
    <dbReference type="NCBI Taxonomy" id="412755"/>
    <lineage>
        <taxon>unclassified sequences</taxon>
        <taxon>metagenomes</taxon>
        <taxon>ecological metagenomes</taxon>
    </lineage>
</organism>
<reference evidence="1" key="1">
    <citation type="journal article" date="2014" name="Front. Microbiol.">
        <title>High frequency of phylogenetically diverse reductive dehalogenase-homologous genes in deep subseafloor sedimentary metagenomes.</title>
        <authorList>
            <person name="Kawai M."/>
            <person name="Futagami T."/>
            <person name="Toyoda A."/>
            <person name="Takaki Y."/>
            <person name="Nishi S."/>
            <person name="Hori S."/>
            <person name="Arai W."/>
            <person name="Tsubouchi T."/>
            <person name="Morono Y."/>
            <person name="Uchiyama I."/>
            <person name="Ito T."/>
            <person name="Fujiyama A."/>
            <person name="Inagaki F."/>
            <person name="Takami H."/>
        </authorList>
    </citation>
    <scope>NUCLEOTIDE SEQUENCE</scope>
    <source>
        <strain evidence="1">Expedition CK06-06</strain>
    </source>
</reference>
<dbReference type="AlphaFoldDB" id="X1T8T7"/>
<accession>X1T8T7</accession>
<gene>
    <name evidence="1" type="ORF">S12H4_13288</name>
</gene>